<keyword evidence="3" id="KW-1185">Reference proteome</keyword>
<feature type="chain" id="PRO_5043033011" description="Protease inhibitor" evidence="1">
    <location>
        <begin position="25"/>
        <end position="101"/>
    </location>
</feature>
<proteinExistence type="predicted"/>
<accession>A0AAN7QCM7</accession>
<name>A0AAN7QCM7_9COLE</name>
<gene>
    <name evidence="2" type="ORF">RN001_015497</name>
</gene>
<evidence type="ECO:0000256" key="1">
    <source>
        <dbReference type="SAM" id="SignalP"/>
    </source>
</evidence>
<keyword evidence="1" id="KW-0732">Signal</keyword>
<dbReference type="Proteomes" id="UP001353858">
    <property type="component" value="Unassembled WGS sequence"/>
</dbReference>
<dbReference type="AlphaFoldDB" id="A0AAN7QCM7"/>
<evidence type="ECO:0008006" key="4">
    <source>
        <dbReference type="Google" id="ProtNLM"/>
    </source>
</evidence>
<evidence type="ECO:0000313" key="3">
    <source>
        <dbReference type="Proteomes" id="UP001353858"/>
    </source>
</evidence>
<reference evidence="3" key="1">
    <citation type="submission" date="2023-01" db="EMBL/GenBank/DDBJ databases">
        <title>Key to firefly adult light organ development and bioluminescence: homeobox transcription factors regulate luciferase expression and transportation to peroxisome.</title>
        <authorList>
            <person name="Fu X."/>
        </authorList>
    </citation>
    <scope>NUCLEOTIDE SEQUENCE [LARGE SCALE GENOMIC DNA]</scope>
</reference>
<comment type="caution">
    <text evidence="2">The sequence shown here is derived from an EMBL/GenBank/DDBJ whole genome shotgun (WGS) entry which is preliminary data.</text>
</comment>
<evidence type="ECO:0000313" key="2">
    <source>
        <dbReference type="EMBL" id="KAK4873468.1"/>
    </source>
</evidence>
<protein>
    <recommendedName>
        <fullName evidence="4">Protease inhibitor</fullName>
    </recommendedName>
</protein>
<dbReference type="EMBL" id="JARPUR010000007">
    <property type="protein sequence ID" value="KAK4873468.1"/>
    <property type="molecule type" value="Genomic_DNA"/>
</dbReference>
<feature type="signal peptide" evidence="1">
    <location>
        <begin position="1"/>
        <end position="24"/>
    </location>
</feature>
<organism evidence="2 3">
    <name type="scientific">Aquatica leii</name>
    <dbReference type="NCBI Taxonomy" id="1421715"/>
    <lineage>
        <taxon>Eukaryota</taxon>
        <taxon>Metazoa</taxon>
        <taxon>Ecdysozoa</taxon>
        <taxon>Arthropoda</taxon>
        <taxon>Hexapoda</taxon>
        <taxon>Insecta</taxon>
        <taxon>Pterygota</taxon>
        <taxon>Neoptera</taxon>
        <taxon>Endopterygota</taxon>
        <taxon>Coleoptera</taxon>
        <taxon>Polyphaga</taxon>
        <taxon>Elateriformia</taxon>
        <taxon>Elateroidea</taxon>
        <taxon>Lampyridae</taxon>
        <taxon>Luciolinae</taxon>
        <taxon>Aquatica</taxon>
    </lineage>
</organism>
<sequence length="101" mass="11571">MYTTTMRTAFVLLILSVLIVTGKSAPTFELFECRSGQEFISNECNQCYCLNNGELVCQIQECVNKKFKNLENCRTGTVWRNNCNKCWCINSGTICTNNRCF</sequence>